<sequence>MDRGDGSHFVDMGMVENGLHVLREPRALKRPDGTVAAIKEKRAGRAKVNVCDVVNTDKPAYQGKEGRGPAQLHLRPLLLTP</sequence>
<reference evidence="1" key="1">
    <citation type="submission" date="2023-08" db="EMBL/GenBank/DDBJ databases">
        <title>Pelteobagrus vachellii genome.</title>
        <authorList>
            <person name="Liu H."/>
        </authorList>
    </citation>
    <scope>NUCLEOTIDE SEQUENCE</scope>
    <source>
        <strain evidence="1">PRFRI_2022a</strain>
        <tissue evidence="1">Muscle</tissue>
    </source>
</reference>
<comment type="caution">
    <text evidence="1">The sequence shown here is derived from an EMBL/GenBank/DDBJ whole genome shotgun (WGS) entry which is preliminary data.</text>
</comment>
<keyword evidence="2" id="KW-1185">Reference proteome</keyword>
<dbReference type="EMBL" id="JAVHJS010000004">
    <property type="protein sequence ID" value="KAK2860534.1"/>
    <property type="molecule type" value="Genomic_DNA"/>
</dbReference>
<evidence type="ECO:0000313" key="2">
    <source>
        <dbReference type="Proteomes" id="UP001187315"/>
    </source>
</evidence>
<name>A0AA88NMM3_TACVA</name>
<proteinExistence type="predicted"/>
<dbReference type="Proteomes" id="UP001187315">
    <property type="component" value="Unassembled WGS sequence"/>
</dbReference>
<organism evidence="1 2">
    <name type="scientific">Tachysurus vachellii</name>
    <name type="common">Darkbarbel catfish</name>
    <name type="synonym">Pelteobagrus vachellii</name>
    <dbReference type="NCBI Taxonomy" id="175792"/>
    <lineage>
        <taxon>Eukaryota</taxon>
        <taxon>Metazoa</taxon>
        <taxon>Chordata</taxon>
        <taxon>Craniata</taxon>
        <taxon>Vertebrata</taxon>
        <taxon>Euteleostomi</taxon>
        <taxon>Actinopterygii</taxon>
        <taxon>Neopterygii</taxon>
        <taxon>Teleostei</taxon>
        <taxon>Ostariophysi</taxon>
        <taxon>Siluriformes</taxon>
        <taxon>Bagridae</taxon>
        <taxon>Tachysurus</taxon>
    </lineage>
</organism>
<evidence type="ECO:0000313" key="1">
    <source>
        <dbReference type="EMBL" id="KAK2860534.1"/>
    </source>
</evidence>
<accession>A0AA88NMM3</accession>
<dbReference type="AlphaFoldDB" id="A0AA88NMM3"/>
<gene>
    <name evidence="1" type="ORF">Q7C36_004700</name>
</gene>
<protein>
    <submittedName>
        <fullName evidence="1">Uncharacterized protein</fullName>
    </submittedName>
</protein>